<accession>A0A8J3I8L2</accession>
<dbReference type="Pfam" id="PF13358">
    <property type="entry name" value="DDE_3"/>
    <property type="match status" value="1"/>
</dbReference>
<dbReference type="Gene3D" id="3.30.420.10">
    <property type="entry name" value="Ribonuclease H-like superfamily/Ribonuclease H"/>
    <property type="match status" value="1"/>
</dbReference>
<dbReference type="EMBL" id="BNJF01000004">
    <property type="protein sequence ID" value="GHO48825.1"/>
    <property type="molecule type" value="Genomic_DNA"/>
</dbReference>
<organism evidence="2 3">
    <name type="scientific">Ktedonospora formicarum</name>
    <dbReference type="NCBI Taxonomy" id="2778364"/>
    <lineage>
        <taxon>Bacteria</taxon>
        <taxon>Bacillati</taxon>
        <taxon>Chloroflexota</taxon>
        <taxon>Ktedonobacteria</taxon>
        <taxon>Ktedonobacterales</taxon>
        <taxon>Ktedonobacteraceae</taxon>
        <taxon>Ktedonospora</taxon>
    </lineage>
</organism>
<dbReference type="InterPro" id="IPR036397">
    <property type="entry name" value="RNaseH_sf"/>
</dbReference>
<evidence type="ECO:0000313" key="3">
    <source>
        <dbReference type="Proteomes" id="UP000612362"/>
    </source>
</evidence>
<keyword evidence="3" id="KW-1185">Reference proteome</keyword>
<comment type="caution">
    <text evidence="2">The sequence shown here is derived from an EMBL/GenBank/DDBJ whole genome shotgun (WGS) entry which is preliminary data.</text>
</comment>
<protein>
    <recommendedName>
        <fullName evidence="1">Tc1-like transposase DDE domain-containing protein</fullName>
    </recommendedName>
</protein>
<evidence type="ECO:0000259" key="1">
    <source>
        <dbReference type="Pfam" id="PF13358"/>
    </source>
</evidence>
<sequence length="223" mass="25794">MPPSLAGYPTPDPEYVRKKKRRDALLALAERSGWEIGYQDEVWWSRVSQPSLHSWSEQDEPLRLQELSKDKNDPDPKALACYAMLSATSGRMHLRFVSGRPVSQVTTDFLEWLCEQVQAQGKHVLVLIWDNASWHVSKQVKTWLREHNQTVLQKASTDTPDVRIIPCWLPTKSPWLNRIEPKWAHGKRAIVEPARLLTAREVRQRVCNYFGCEQAELLTQKIS</sequence>
<feature type="domain" description="Tc1-like transposase DDE" evidence="1">
    <location>
        <begin position="38"/>
        <end position="196"/>
    </location>
</feature>
<name>A0A8J3I8L2_9CHLR</name>
<dbReference type="GO" id="GO:0003676">
    <property type="term" value="F:nucleic acid binding"/>
    <property type="evidence" value="ECO:0007669"/>
    <property type="project" value="InterPro"/>
</dbReference>
<reference evidence="2" key="1">
    <citation type="submission" date="2020-10" db="EMBL/GenBank/DDBJ databases">
        <title>Taxonomic study of unclassified bacteria belonging to the class Ktedonobacteria.</title>
        <authorList>
            <person name="Yabe S."/>
            <person name="Wang C.M."/>
            <person name="Zheng Y."/>
            <person name="Sakai Y."/>
            <person name="Cavaletti L."/>
            <person name="Monciardini P."/>
            <person name="Donadio S."/>
        </authorList>
    </citation>
    <scope>NUCLEOTIDE SEQUENCE</scope>
    <source>
        <strain evidence="2">SOSP1-1</strain>
    </source>
</reference>
<proteinExistence type="predicted"/>
<evidence type="ECO:0000313" key="2">
    <source>
        <dbReference type="EMBL" id="GHO48825.1"/>
    </source>
</evidence>
<dbReference type="AlphaFoldDB" id="A0A8J3I8L2"/>
<dbReference type="Proteomes" id="UP000612362">
    <property type="component" value="Unassembled WGS sequence"/>
</dbReference>
<dbReference type="InterPro" id="IPR038717">
    <property type="entry name" value="Tc1-like_DDE_dom"/>
</dbReference>
<dbReference type="RefSeq" id="WP_236031743.1">
    <property type="nucleotide sequence ID" value="NZ_BNJF01000004.1"/>
</dbReference>
<gene>
    <name evidence="2" type="ORF">KSX_69880</name>
</gene>